<name>A0A812H046_9DINO</name>
<keyword evidence="8" id="KW-1185">Reference proteome</keyword>
<dbReference type="SMART" id="SM00248">
    <property type="entry name" value="ANK"/>
    <property type="match status" value="7"/>
</dbReference>
<dbReference type="PROSITE" id="PS50297">
    <property type="entry name" value="ANK_REP_REGION"/>
    <property type="match status" value="3"/>
</dbReference>
<dbReference type="SUPFAM" id="SSF55729">
    <property type="entry name" value="Acyl-CoA N-acyltransferases (Nat)"/>
    <property type="match status" value="1"/>
</dbReference>
<organism evidence="7 8">
    <name type="scientific">Symbiodinium natans</name>
    <dbReference type="NCBI Taxonomy" id="878477"/>
    <lineage>
        <taxon>Eukaryota</taxon>
        <taxon>Sar</taxon>
        <taxon>Alveolata</taxon>
        <taxon>Dinophyceae</taxon>
        <taxon>Suessiales</taxon>
        <taxon>Symbiodiniaceae</taxon>
        <taxon>Symbiodinium</taxon>
    </lineage>
</organism>
<dbReference type="AlphaFoldDB" id="A0A812H046"/>
<dbReference type="Gene3D" id="3.40.630.30">
    <property type="match status" value="1"/>
</dbReference>
<dbReference type="InterPro" id="IPR051165">
    <property type="entry name" value="Multifunctional_ANK_Repeat"/>
</dbReference>
<dbReference type="SUPFAM" id="SSF48403">
    <property type="entry name" value="Ankyrin repeat"/>
    <property type="match status" value="2"/>
</dbReference>
<dbReference type="PANTHER" id="PTHR24123">
    <property type="entry name" value="ANKYRIN REPEAT-CONTAINING"/>
    <property type="match status" value="1"/>
</dbReference>
<evidence type="ECO:0000256" key="4">
    <source>
        <dbReference type="SAM" id="MobiDB-lite"/>
    </source>
</evidence>
<dbReference type="Gene3D" id="1.25.40.20">
    <property type="entry name" value="Ankyrin repeat-containing domain"/>
    <property type="match status" value="3"/>
</dbReference>
<reference evidence="7" key="1">
    <citation type="submission" date="2021-02" db="EMBL/GenBank/DDBJ databases">
        <authorList>
            <person name="Dougan E. K."/>
            <person name="Rhodes N."/>
            <person name="Thang M."/>
            <person name="Chan C."/>
        </authorList>
    </citation>
    <scope>NUCLEOTIDE SEQUENCE</scope>
</reference>
<feature type="repeat" description="ANK" evidence="3">
    <location>
        <begin position="690"/>
        <end position="722"/>
    </location>
</feature>
<dbReference type="OrthoDB" id="418539at2759"/>
<protein>
    <submittedName>
        <fullName evidence="7">ANK1 protein</fullName>
    </submittedName>
</protein>
<dbReference type="Pfam" id="PF13606">
    <property type="entry name" value="Ank_3"/>
    <property type="match status" value="1"/>
</dbReference>
<dbReference type="PANTHER" id="PTHR24123:SF141">
    <property type="entry name" value="ANKYRIN 2, ISOFORM U"/>
    <property type="match status" value="1"/>
</dbReference>
<sequence length="1009" mass="110303">MGILYVFVLVLLGGGWAEQYFIDPERFLPSGADDSIRQALEAVPSALLPEALRPLPEGTKVRVTRHEATLDRTQKMVCGVFDQRCARKELLGQLGVVLSVNGNEVEVQFPPDLLVPMRSHGPKPRWGNLARFQDLERRGIAILHRQALEIEAEIAAAQSRKNKWAEVWDSLPAAEKARLHDLILRLDAQLLNAQPGDPRTVYPHFSGAHRPAKVAVKAPRAMGKQEANAAWPELESALFLPDAFGLRGPGGDDVRLQFLRELLSRGLAPDYSFRGRPLLHRACESGDLQLVELLFACGADLHARGGEEMSLPIEVATFCGQMGILRLLLMNGSCFGRSLHMAALAGHVEALQLLLAYGARADLRVAGYGALDLAVAAAQAPIVDLLLQCKELETSAEERLSSQVQGRFGLAGRSRRLHLAAKLGGPRGAIMELLLKQVRALRGDDSWLLMEAEDGRTPYQVAALPIRLQMKPNCLDVWSTLLRSWPQPAGEAGLAALRTVLEAKGDANTANAAGWTPLLLCAMVDRGDAVELLLKHGADPYQAGPRGRTAMLWADWYRCSSALAMLKADGRREKREDREGLKRLQTAMKEDFFLIIRHGALEVAQEAVEAAKPRLTMNGQTLLFAAAARPQSLDGAEYLCRRLVAKHVNVRDTDGRGRTPLFYAAEAGHAGLCAFLVAEVGMELERQDDVGLTPLACALQAGHIDASISLLRQGASLGLVNKEGKGIYQFASEGTLELLRERLSEWAQAPRASGSPGSQTIRTLSGHKRKRGDSQSSRACGLEALQEWALQRPKCFVGEPQVADLAGRVIVGNDTHATFVPTEDAELRKVRLLEKALVVDQARLFASELFVHSMRPEHWADALGTHASEGVATDRARRVVRSTSSSSETIVAAICRDSGHIVGFSRASARPGGELYVETLKVQAGHELQGIARLMVQAVEIRASHKGFTCKKLGSRCLRRNLNAQRFFKQLGFVVCESEPTNENESPLSDCIKFERPIVRHRICSKSSA</sequence>
<proteinExistence type="predicted"/>
<dbReference type="PROSITE" id="PS51186">
    <property type="entry name" value="GNAT"/>
    <property type="match status" value="1"/>
</dbReference>
<accession>A0A812H046</accession>
<feature type="repeat" description="ANK" evidence="3">
    <location>
        <begin position="656"/>
        <end position="689"/>
    </location>
</feature>
<dbReference type="GO" id="GO:0016747">
    <property type="term" value="F:acyltransferase activity, transferring groups other than amino-acyl groups"/>
    <property type="evidence" value="ECO:0007669"/>
    <property type="project" value="InterPro"/>
</dbReference>
<evidence type="ECO:0000313" key="8">
    <source>
        <dbReference type="Proteomes" id="UP000604046"/>
    </source>
</evidence>
<keyword evidence="1" id="KW-0677">Repeat</keyword>
<dbReference type="InterPro" id="IPR016181">
    <property type="entry name" value="Acyl_CoA_acyltransferase"/>
</dbReference>
<dbReference type="InterPro" id="IPR036770">
    <property type="entry name" value="Ankyrin_rpt-contain_sf"/>
</dbReference>
<feature type="repeat" description="ANK" evidence="3">
    <location>
        <begin position="513"/>
        <end position="539"/>
    </location>
</feature>
<dbReference type="InterPro" id="IPR002110">
    <property type="entry name" value="Ankyrin_rpt"/>
</dbReference>
<evidence type="ECO:0000256" key="2">
    <source>
        <dbReference type="ARBA" id="ARBA00023043"/>
    </source>
</evidence>
<dbReference type="Pfam" id="PF00583">
    <property type="entry name" value="Acetyltransf_1"/>
    <property type="match status" value="1"/>
</dbReference>
<dbReference type="Proteomes" id="UP000604046">
    <property type="component" value="Unassembled WGS sequence"/>
</dbReference>
<evidence type="ECO:0000256" key="3">
    <source>
        <dbReference type="PROSITE-ProRule" id="PRU00023"/>
    </source>
</evidence>
<keyword evidence="5" id="KW-0732">Signal</keyword>
<dbReference type="PROSITE" id="PS50088">
    <property type="entry name" value="ANK_REPEAT"/>
    <property type="match status" value="5"/>
</dbReference>
<feature type="repeat" description="ANK" evidence="3">
    <location>
        <begin position="274"/>
        <end position="306"/>
    </location>
</feature>
<dbReference type="InterPro" id="IPR000182">
    <property type="entry name" value="GNAT_dom"/>
</dbReference>
<feature type="signal peptide" evidence="5">
    <location>
        <begin position="1"/>
        <end position="17"/>
    </location>
</feature>
<comment type="caution">
    <text evidence="7">The sequence shown here is derived from an EMBL/GenBank/DDBJ whole genome shotgun (WGS) entry which is preliminary data.</text>
</comment>
<feature type="chain" id="PRO_5032329940" evidence="5">
    <location>
        <begin position="18"/>
        <end position="1009"/>
    </location>
</feature>
<gene>
    <name evidence="7" type="primary">ANK1</name>
    <name evidence="7" type="ORF">SNAT2548_LOCUS1107</name>
</gene>
<evidence type="ECO:0000313" key="7">
    <source>
        <dbReference type="EMBL" id="CAE6937941.1"/>
    </source>
</evidence>
<feature type="region of interest" description="Disordered" evidence="4">
    <location>
        <begin position="749"/>
        <end position="777"/>
    </location>
</feature>
<evidence type="ECO:0000256" key="1">
    <source>
        <dbReference type="ARBA" id="ARBA00022737"/>
    </source>
</evidence>
<keyword evidence="2 3" id="KW-0040">ANK repeat</keyword>
<dbReference type="EMBL" id="CAJNDS010000058">
    <property type="protein sequence ID" value="CAE6937941.1"/>
    <property type="molecule type" value="Genomic_DNA"/>
</dbReference>
<feature type="repeat" description="ANK" evidence="3">
    <location>
        <begin position="339"/>
        <end position="366"/>
    </location>
</feature>
<feature type="domain" description="N-acetyltransferase" evidence="6">
    <location>
        <begin position="849"/>
        <end position="995"/>
    </location>
</feature>
<evidence type="ECO:0000259" key="6">
    <source>
        <dbReference type="PROSITE" id="PS51186"/>
    </source>
</evidence>
<dbReference type="Pfam" id="PF12796">
    <property type="entry name" value="Ank_2"/>
    <property type="match status" value="1"/>
</dbReference>
<dbReference type="Pfam" id="PF00023">
    <property type="entry name" value="Ank"/>
    <property type="match status" value="1"/>
</dbReference>
<evidence type="ECO:0000256" key="5">
    <source>
        <dbReference type="SAM" id="SignalP"/>
    </source>
</evidence>